<dbReference type="HOGENOM" id="CLU_3074666_0_0_1"/>
<reference evidence="2" key="2">
    <citation type="submission" date="2020-05" db="UniProtKB">
        <authorList>
            <consortium name="EnsemblMetazoa"/>
        </authorList>
    </citation>
    <scope>IDENTIFICATION</scope>
    <source>
        <strain evidence="2">wikel</strain>
    </source>
</reference>
<dbReference type="EMBL" id="ABJB010578916">
    <property type="status" value="NOT_ANNOTATED_CDS"/>
    <property type="molecule type" value="Genomic_DNA"/>
</dbReference>
<accession>B7PAD3</accession>
<dbReference type="VEuPathDB" id="VectorBase:ISCW003173"/>
<dbReference type="PaxDb" id="6945-B7PAD3"/>
<dbReference type="InParanoid" id="B7PAD3"/>
<feature type="non-terminal residue" evidence="1">
    <location>
        <position position="1"/>
    </location>
</feature>
<feature type="non-terminal residue" evidence="1">
    <location>
        <position position="53"/>
    </location>
</feature>
<reference evidence="1 3" key="1">
    <citation type="submission" date="2008-03" db="EMBL/GenBank/DDBJ databases">
        <title>Annotation of Ixodes scapularis.</title>
        <authorList>
            <consortium name="Ixodes scapularis Genome Project Consortium"/>
            <person name="Caler E."/>
            <person name="Hannick L.I."/>
            <person name="Bidwell S."/>
            <person name="Joardar V."/>
            <person name="Thiagarajan M."/>
            <person name="Amedeo P."/>
            <person name="Galinsky K.J."/>
            <person name="Schobel S."/>
            <person name="Inman J."/>
            <person name="Hostetler J."/>
            <person name="Miller J."/>
            <person name="Hammond M."/>
            <person name="Megy K."/>
            <person name="Lawson D."/>
            <person name="Kodira C."/>
            <person name="Sutton G."/>
            <person name="Meyer J."/>
            <person name="Hill C.A."/>
            <person name="Birren B."/>
            <person name="Nene V."/>
            <person name="Collins F."/>
            <person name="Alarcon-Chaidez F."/>
            <person name="Wikel S."/>
            <person name="Strausberg R."/>
        </authorList>
    </citation>
    <scope>NUCLEOTIDE SEQUENCE [LARGE SCALE GENOMIC DNA]</scope>
    <source>
        <strain evidence="3">Wikel</strain>
        <strain evidence="1">Wikel colony</strain>
    </source>
</reference>
<evidence type="ECO:0000313" key="2">
    <source>
        <dbReference type="EnsemblMetazoa" id="ISCW003173-PA"/>
    </source>
</evidence>
<dbReference type="EnsemblMetazoa" id="ISCW003173-RA">
    <property type="protein sequence ID" value="ISCW003173-PA"/>
    <property type="gene ID" value="ISCW003173"/>
</dbReference>
<proteinExistence type="predicted"/>
<keyword evidence="3" id="KW-1185">Reference proteome</keyword>
<organism>
    <name type="scientific">Ixodes scapularis</name>
    <name type="common">Black-legged tick</name>
    <name type="synonym">Deer tick</name>
    <dbReference type="NCBI Taxonomy" id="6945"/>
    <lineage>
        <taxon>Eukaryota</taxon>
        <taxon>Metazoa</taxon>
        <taxon>Ecdysozoa</taxon>
        <taxon>Arthropoda</taxon>
        <taxon>Chelicerata</taxon>
        <taxon>Arachnida</taxon>
        <taxon>Acari</taxon>
        <taxon>Parasitiformes</taxon>
        <taxon>Ixodida</taxon>
        <taxon>Ixodoidea</taxon>
        <taxon>Ixodidae</taxon>
        <taxon>Ixodinae</taxon>
        <taxon>Ixodes</taxon>
    </lineage>
</organism>
<name>B7PAD3_IXOSC</name>
<sequence>ITLPHAGSAPSSYSVSCSFFISSPPPPPVYSPLLLSRTLLLLLRTLPSSPSVP</sequence>
<dbReference type="AlphaFoldDB" id="B7PAD3"/>
<evidence type="ECO:0000313" key="1">
    <source>
        <dbReference type="EMBL" id="EEC03555.1"/>
    </source>
</evidence>
<gene>
    <name evidence="1" type="ORF">IscW_ISCW003173</name>
</gene>
<protein>
    <submittedName>
        <fullName evidence="1 2">Uncharacterized protein</fullName>
    </submittedName>
</protein>
<dbReference type="EMBL" id="DS670866">
    <property type="protein sequence ID" value="EEC03555.1"/>
    <property type="molecule type" value="Genomic_DNA"/>
</dbReference>
<dbReference type="Proteomes" id="UP000001555">
    <property type="component" value="Unassembled WGS sequence"/>
</dbReference>
<evidence type="ECO:0000313" key="3">
    <source>
        <dbReference type="Proteomes" id="UP000001555"/>
    </source>
</evidence>